<sequence length="82" mass="9226">MARNNIDYNGERANRHPAVIAQAGYTGKNHYAVTYSGQTVFVRASDELAALFTAAKHWGYKFTRPEYHQNAAARKLHYTPGL</sequence>
<protein>
    <submittedName>
        <fullName evidence="1">Uncharacterized protein</fullName>
    </submittedName>
</protein>
<accession>A0A8S5NIR0</accession>
<proteinExistence type="predicted"/>
<evidence type="ECO:0000313" key="1">
    <source>
        <dbReference type="EMBL" id="DAD94186.1"/>
    </source>
</evidence>
<name>A0A8S5NIR0_9CAUD</name>
<dbReference type="EMBL" id="BK015174">
    <property type="protein sequence ID" value="DAD94186.1"/>
    <property type="molecule type" value="Genomic_DNA"/>
</dbReference>
<reference evidence="1" key="1">
    <citation type="journal article" date="2021" name="Proc. Natl. Acad. Sci. U.S.A.">
        <title>A Catalog of Tens of Thousands of Viruses from Human Metagenomes Reveals Hidden Associations with Chronic Diseases.</title>
        <authorList>
            <person name="Tisza M.J."/>
            <person name="Buck C.B."/>
        </authorList>
    </citation>
    <scope>NUCLEOTIDE SEQUENCE</scope>
    <source>
        <strain evidence="1">Cttpk5</strain>
    </source>
</reference>
<organism evidence="1">
    <name type="scientific">Siphoviridae sp. cttpk5</name>
    <dbReference type="NCBI Taxonomy" id="2826496"/>
    <lineage>
        <taxon>Viruses</taxon>
        <taxon>Duplodnaviria</taxon>
        <taxon>Heunggongvirae</taxon>
        <taxon>Uroviricota</taxon>
        <taxon>Caudoviricetes</taxon>
    </lineage>
</organism>